<evidence type="ECO:0000313" key="1">
    <source>
        <dbReference type="EMBL" id="CAI2373662.1"/>
    </source>
</evidence>
<keyword evidence="2" id="KW-1185">Reference proteome</keyword>
<dbReference type="Proteomes" id="UP001295684">
    <property type="component" value="Unassembled WGS sequence"/>
</dbReference>
<proteinExistence type="predicted"/>
<gene>
    <name evidence="1" type="ORF">ECRASSUSDP1_LOCUS15008</name>
</gene>
<organism evidence="1 2">
    <name type="scientific">Euplotes crassus</name>
    <dbReference type="NCBI Taxonomy" id="5936"/>
    <lineage>
        <taxon>Eukaryota</taxon>
        <taxon>Sar</taxon>
        <taxon>Alveolata</taxon>
        <taxon>Ciliophora</taxon>
        <taxon>Intramacronucleata</taxon>
        <taxon>Spirotrichea</taxon>
        <taxon>Hypotrichia</taxon>
        <taxon>Euplotida</taxon>
        <taxon>Euplotidae</taxon>
        <taxon>Moneuplotes</taxon>
    </lineage>
</organism>
<sequence length="91" mass="10492">MRLRVVMTIIICSNIRSQGIDLLECCSSFILRNTQKIPICCVIQSFQDFLHQNSQVDLSSSSQNSSSFHCCFPYFWVYLLSSIANSQWSSW</sequence>
<evidence type="ECO:0000313" key="2">
    <source>
        <dbReference type="Proteomes" id="UP001295684"/>
    </source>
</evidence>
<reference evidence="1" key="1">
    <citation type="submission" date="2023-07" db="EMBL/GenBank/DDBJ databases">
        <authorList>
            <consortium name="AG Swart"/>
            <person name="Singh M."/>
            <person name="Singh A."/>
            <person name="Seah K."/>
            <person name="Emmerich C."/>
        </authorList>
    </citation>
    <scope>NUCLEOTIDE SEQUENCE</scope>
    <source>
        <strain evidence="1">DP1</strain>
    </source>
</reference>
<protein>
    <submittedName>
        <fullName evidence="1">Uncharacterized protein</fullName>
    </submittedName>
</protein>
<dbReference type="AlphaFoldDB" id="A0AAD1XJ45"/>
<accession>A0AAD1XJ45</accession>
<dbReference type="EMBL" id="CAMPGE010015019">
    <property type="protein sequence ID" value="CAI2373662.1"/>
    <property type="molecule type" value="Genomic_DNA"/>
</dbReference>
<name>A0AAD1XJ45_EUPCR</name>
<comment type="caution">
    <text evidence="1">The sequence shown here is derived from an EMBL/GenBank/DDBJ whole genome shotgun (WGS) entry which is preliminary data.</text>
</comment>